<feature type="transmembrane region" description="Helical" evidence="1">
    <location>
        <begin position="12"/>
        <end position="29"/>
    </location>
</feature>
<evidence type="ECO:0000256" key="1">
    <source>
        <dbReference type="SAM" id="Phobius"/>
    </source>
</evidence>
<dbReference type="Proteomes" id="UP000255091">
    <property type="component" value="Unassembled WGS sequence"/>
</dbReference>
<keyword evidence="1" id="KW-0812">Transmembrane</keyword>
<gene>
    <name evidence="2" type="primary">glcB_1</name>
    <name evidence="2" type="ORF">NCTC6133_02301</name>
</gene>
<protein>
    <submittedName>
        <fullName evidence="2">PTS system transporter subunit IIBC</fullName>
    </submittedName>
</protein>
<name>A0A380DU81_STAAU</name>
<accession>A0A380DU81</accession>
<reference evidence="2 3" key="1">
    <citation type="submission" date="2018-06" db="EMBL/GenBank/DDBJ databases">
        <authorList>
            <consortium name="Pathogen Informatics"/>
            <person name="Doyle S."/>
        </authorList>
    </citation>
    <scope>NUCLEOTIDE SEQUENCE [LARGE SCALE GENOMIC DNA]</scope>
    <source>
        <strain evidence="2 3">NCTC6133</strain>
    </source>
</reference>
<sequence>MYKFFQNLGRSLMLPVAILPAAAIIAGIGNTLNALHAAPKIAMFFTTVGTTILEAIRYFICNWCSYRNGKEK</sequence>
<dbReference type="EMBL" id="UHAP01000001">
    <property type="protein sequence ID" value="SUK52648.1"/>
    <property type="molecule type" value="Genomic_DNA"/>
</dbReference>
<proteinExistence type="predicted"/>
<organism evidence="2 3">
    <name type="scientific">Staphylococcus aureus</name>
    <dbReference type="NCBI Taxonomy" id="1280"/>
    <lineage>
        <taxon>Bacteria</taxon>
        <taxon>Bacillati</taxon>
        <taxon>Bacillota</taxon>
        <taxon>Bacilli</taxon>
        <taxon>Bacillales</taxon>
        <taxon>Staphylococcaceae</taxon>
        <taxon>Staphylococcus</taxon>
    </lineage>
</organism>
<feature type="transmembrane region" description="Helical" evidence="1">
    <location>
        <begin position="41"/>
        <end position="60"/>
    </location>
</feature>
<evidence type="ECO:0000313" key="2">
    <source>
        <dbReference type="EMBL" id="SUK52648.1"/>
    </source>
</evidence>
<keyword evidence="1" id="KW-0472">Membrane</keyword>
<keyword evidence="1" id="KW-1133">Transmembrane helix</keyword>
<evidence type="ECO:0000313" key="3">
    <source>
        <dbReference type="Proteomes" id="UP000255091"/>
    </source>
</evidence>
<dbReference type="AlphaFoldDB" id="A0A380DU81"/>